<protein>
    <submittedName>
        <fullName evidence="1">DUF6295 family protein</fullName>
    </submittedName>
</protein>
<name>A0ABT1Q0B1_9ACTN</name>
<dbReference type="InterPro" id="IPR046262">
    <property type="entry name" value="DUF6295"/>
</dbReference>
<keyword evidence="2" id="KW-1185">Reference proteome</keyword>
<sequence>MCTYITNKVAVDGSGKGAAGWFRVTDASVYFDHPQHALAEHTLNIDFLNPAQGPSARVAVELGAESAYALAQAILATLESVPPGIAPGLDGVRAHQSASLPM</sequence>
<evidence type="ECO:0000313" key="1">
    <source>
        <dbReference type="EMBL" id="MCQ4082207.1"/>
    </source>
</evidence>
<proteinExistence type="predicted"/>
<accession>A0ABT1Q0B1</accession>
<dbReference type="Proteomes" id="UP001057702">
    <property type="component" value="Unassembled WGS sequence"/>
</dbReference>
<dbReference type="Pfam" id="PF19812">
    <property type="entry name" value="DUF6295"/>
    <property type="match status" value="1"/>
</dbReference>
<dbReference type="RefSeq" id="WP_255921118.1">
    <property type="nucleotide sequence ID" value="NZ_JANFNG010000012.1"/>
</dbReference>
<comment type="caution">
    <text evidence="1">The sequence shown here is derived from an EMBL/GenBank/DDBJ whole genome shotgun (WGS) entry which is preliminary data.</text>
</comment>
<organism evidence="1 2">
    <name type="scientific">Streptomyces humicola</name>
    <dbReference type="NCBI Taxonomy" id="2953240"/>
    <lineage>
        <taxon>Bacteria</taxon>
        <taxon>Bacillati</taxon>
        <taxon>Actinomycetota</taxon>
        <taxon>Actinomycetes</taxon>
        <taxon>Kitasatosporales</taxon>
        <taxon>Streptomycetaceae</taxon>
        <taxon>Streptomyces</taxon>
    </lineage>
</organism>
<reference evidence="1" key="1">
    <citation type="submission" date="2022-06" db="EMBL/GenBank/DDBJ databases">
        <title>Draft genome sequence of Streptomyces sp. RB6PN25 isolated from peat swamp forest in Thailand.</title>
        <authorList>
            <person name="Duangmal K."/>
            <person name="Klaysubun C."/>
        </authorList>
    </citation>
    <scope>NUCLEOTIDE SEQUENCE</scope>
    <source>
        <strain evidence="1">RB6PN25</strain>
    </source>
</reference>
<evidence type="ECO:0000313" key="2">
    <source>
        <dbReference type="Proteomes" id="UP001057702"/>
    </source>
</evidence>
<dbReference type="EMBL" id="JANFNG010000012">
    <property type="protein sequence ID" value="MCQ4082207.1"/>
    <property type="molecule type" value="Genomic_DNA"/>
</dbReference>
<gene>
    <name evidence="1" type="ORF">NGB36_16725</name>
</gene>